<feature type="transmembrane region" description="Helical" evidence="12">
    <location>
        <begin position="508"/>
        <end position="534"/>
    </location>
</feature>
<dbReference type="PROSITE" id="PS50990">
    <property type="entry name" value="PEPTIDASE_C39"/>
    <property type="match status" value="1"/>
</dbReference>
<dbReference type="Pfam" id="PF00005">
    <property type="entry name" value="ABC_tran"/>
    <property type="match status" value="1"/>
</dbReference>
<feature type="domain" description="Cyclic nucleotide-binding" evidence="13">
    <location>
        <begin position="80"/>
        <end position="166"/>
    </location>
</feature>
<dbReference type="InterPro" id="IPR014710">
    <property type="entry name" value="RmlC-like_jellyroll"/>
</dbReference>
<dbReference type="SUPFAM" id="SSF90123">
    <property type="entry name" value="ABC transporter transmembrane region"/>
    <property type="match status" value="1"/>
</dbReference>
<dbReference type="GO" id="GO:0005886">
    <property type="term" value="C:plasma membrane"/>
    <property type="evidence" value="ECO:0007669"/>
    <property type="project" value="UniProtKB-SubCell"/>
</dbReference>
<dbReference type="EMBL" id="JADOES010000004">
    <property type="protein sequence ID" value="MBT9314461.1"/>
    <property type="molecule type" value="Genomic_DNA"/>
</dbReference>
<dbReference type="InterPro" id="IPR027417">
    <property type="entry name" value="P-loop_NTPase"/>
</dbReference>
<dbReference type="PROSITE" id="PS50893">
    <property type="entry name" value="ABC_TRANSPORTER_2"/>
    <property type="match status" value="1"/>
</dbReference>
<dbReference type="InterPro" id="IPR003439">
    <property type="entry name" value="ABC_transporter-like_ATP-bd"/>
</dbReference>
<evidence type="ECO:0000256" key="7">
    <source>
        <dbReference type="ARBA" id="ARBA00022807"/>
    </source>
</evidence>
<evidence type="ECO:0000259" key="14">
    <source>
        <dbReference type="PROSITE" id="PS50893"/>
    </source>
</evidence>
<evidence type="ECO:0000313" key="17">
    <source>
        <dbReference type="EMBL" id="MBT9314461.1"/>
    </source>
</evidence>
<proteinExistence type="predicted"/>
<gene>
    <name evidence="17" type="ORF">IXB50_03380</name>
</gene>
<keyword evidence="8" id="KW-0067">ATP-binding</keyword>
<sequence>MNEGLKVLNGQSLKKSDSLQTDISKLLWYRIPANLDSTVFSTLISNANFIDYRLGDEIINTLPANSSDFCNQIGNSGDISSLYFVCQGQVRLLCFLSGQVRPITAQLVSAGETFGADNYFINNSSAYRAVAASDVQVAQIPLSALDTLLETCPPLRQQWTKEAQQRERLIFFRTMTSLRSIPAHQLRAWVPYLEETWVEAGTHLYFCQEMFSSEAGRFWLKQGEIETQQGSSQLVEIGTSWGYPGETPADWAARTSLQVYCLPKSAWEISKTLLPELETNFSREYLPAPDKVSPNGNGHAPFSDSKTKDRPAQVPKTELLTSELASSPDDQSQTRVIILPKPVKRLLLDWVHHYPWIEQQSSSDCGAACLSMLARYWGKRFPMHALRERANVGVSGASLKGLATAAESLGFHARPVRASFGRMVDQKNPWIAHWEGNHFVVVYATQTAQVTIADPAMGVRTVSSQEFSHRWTGYALLVEPTDRLRETDIKQKTSLWRYFHALIPYRSLIFQIIVVSFLIQVFGLFSPLFTQIIMDQVVVQKSVSTLNMVAIGMLLFGLWKICMSSARSYLLGYFSNRLNLTLITGFISHTVSLPLNFFESRRVGDILTRVQENSKITRFLIGQIVLAWLNLLTGVVYLGLMLYYNWQLTLLVLGLIPPIVILTLGSTPFLRKISREIFKEAADQNSSLVEMINGIATVKSTATEREVRWLWEDRATRLTNVSFKGRKFSIGLGALNGLINSIGGVVLLWAGAYMVIQDQLTIGQLVAFNMMIGHVISPVLAMANLWDELQEVLISVERLNDVFETAPEESPQHPLLLLSAIQGAVTFEDVTFNYNTDEERNTLQNLDFHTEAGQTIAIVGRSGSGKSTLVKLLEGLYHPNRGRVLVDGHDISHISPQSLRTQLGVVPQECFLFSGTILENITLFRNEFTLEQAVAAAKLAEAHAFIQSMALGYYTKVGEQGSTLSGGQRQRIAIARALLGEPRILILDEATSSLDTESERRFQQNLTQISRDRTTFIIAHRLSTVRNADRILVLDHGVLVEQGTHAELMAAEGLYHHLAQQQLDL</sequence>
<evidence type="ECO:0000256" key="12">
    <source>
        <dbReference type="SAM" id="Phobius"/>
    </source>
</evidence>
<dbReference type="GO" id="GO:0008234">
    <property type="term" value="F:cysteine-type peptidase activity"/>
    <property type="evidence" value="ECO:0007669"/>
    <property type="project" value="UniProtKB-KW"/>
</dbReference>
<evidence type="ECO:0000313" key="18">
    <source>
        <dbReference type="Proteomes" id="UP000717364"/>
    </source>
</evidence>
<comment type="caution">
    <text evidence="17">The sequence shown here is derived from an EMBL/GenBank/DDBJ whole genome shotgun (WGS) entry which is preliminary data.</text>
</comment>
<keyword evidence="7" id="KW-0788">Thiol protease</keyword>
<feature type="domain" description="ABC transmembrane type-1" evidence="15">
    <location>
        <begin position="512"/>
        <end position="791"/>
    </location>
</feature>
<dbReference type="PROSITE" id="PS00211">
    <property type="entry name" value="ABC_TRANSPORTER_1"/>
    <property type="match status" value="1"/>
</dbReference>
<evidence type="ECO:0000259" key="15">
    <source>
        <dbReference type="PROSITE" id="PS50929"/>
    </source>
</evidence>
<dbReference type="SUPFAM" id="SSF52540">
    <property type="entry name" value="P-loop containing nucleoside triphosphate hydrolases"/>
    <property type="match status" value="1"/>
</dbReference>
<dbReference type="PROSITE" id="PS50042">
    <property type="entry name" value="CNMP_BINDING_3"/>
    <property type="match status" value="1"/>
</dbReference>
<name>A0A947DCA2_9CYAN</name>
<dbReference type="GO" id="GO:0006508">
    <property type="term" value="P:proteolysis"/>
    <property type="evidence" value="ECO:0007669"/>
    <property type="project" value="InterPro"/>
</dbReference>
<dbReference type="Pfam" id="PF03412">
    <property type="entry name" value="Peptidase_C39"/>
    <property type="match status" value="1"/>
</dbReference>
<evidence type="ECO:0000256" key="6">
    <source>
        <dbReference type="ARBA" id="ARBA00022801"/>
    </source>
</evidence>
<evidence type="ECO:0000259" key="13">
    <source>
        <dbReference type="PROSITE" id="PS50042"/>
    </source>
</evidence>
<keyword evidence="10 12" id="KW-0472">Membrane</keyword>
<dbReference type="GO" id="GO:0015421">
    <property type="term" value="F:ABC-type oligopeptide transporter activity"/>
    <property type="evidence" value="ECO:0007669"/>
    <property type="project" value="TreeGrafter"/>
</dbReference>
<dbReference type="CDD" id="cd18568">
    <property type="entry name" value="ABC_6TM_HetC_like"/>
    <property type="match status" value="1"/>
</dbReference>
<dbReference type="InterPro" id="IPR005074">
    <property type="entry name" value="Peptidase_C39"/>
</dbReference>
<dbReference type="CDD" id="cd02418">
    <property type="entry name" value="Peptidase_C39B"/>
    <property type="match status" value="1"/>
</dbReference>
<dbReference type="Gene3D" id="3.40.50.300">
    <property type="entry name" value="P-loop containing nucleotide triphosphate hydrolases"/>
    <property type="match status" value="1"/>
</dbReference>
<reference evidence="17" key="1">
    <citation type="submission" date="2020-11" db="EMBL/GenBank/DDBJ databases">
        <authorList>
            <person name="Konstantinou D."/>
            <person name="Gkelis S."/>
            <person name="Popin R."/>
            <person name="Fewer D."/>
            <person name="Sivonen K."/>
        </authorList>
    </citation>
    <scope>NUCLEOTIDE SEQUENCE</scope>
    <source>
        <strain evidence="17">TAU-MAC 1115</strain>
    </source>
</reference>
<dbReference type="FunFam" id="3.40.50.300:FF:000299">
    <property type="entry name" value="ABC transporter ATP-binding protein/permease"/>
    <property type="match status" value="1"/>
</dbReference>
<dbReference type="RefSeq" id="WP_215607529.1">
    <property type="nucleotide sequence ID" value="NZ_JADOES010000004.1"/>
</dbReference>
<dbReference type="Pfam" id="PF00027">
    <property type="entry name" value="cNMP_binding"/>
    <property type="match status" value="1"/>
</dbReference>
<feature type="region of interest" description="Disordered" evidence="11">
    <location>
        <begin position="286"/>
        <end position="314"/>
    </location>
</feature>
<dbReference type="Pfam" id="PF00664">
    <property type="entry name" value="ABC_membrane"/>
    <property type="match status" value="1"/>
</dbReference>
<evidence type="ECO:0000256" key="2">
    <source>
        <dbReference type="ARBA" id="ARBA00022448"/>
    </source>
</evidence>
<evidence type="ECO:0000256" key="10">
    <source>
        <dbReference type="ARBA" id="ARBA00023136"/>
    </source>
</evidence>
<feature type="transmembrane region" description="Helical" evidence="12">
    <location>
        <begin position="578"/>
        <end position="598"/>
    </location>
</feature>
<keyword evidence="9 12" id="KW-1133">Transmembrane helix</keyword>
<evidence type="ECO:0000256" key="5">
    <source>
        <dbReference type="ARBA" id="ARBA00022741"/>
    </source>
</evidence>
<dbReference type="GO" id="GO:0016887">
    <property type="term" value="F:ATP hydrolysis activity"/>
    <property type="evidence" value="ECO:0007669"/>
    <property type="project" value="InterPro"/>
</dbReference>
<dbReference type="InterPro" id="IPR011527">
    <property type="entry name" value="ABC1_TM_dom"/>
</dbReference>
<keyword evidence="7" id="KW-0645">Protease</keyword>
<reference evidence="17" key="2">
    <citation type="journal article" date="2021" name="Mar. Drugs">
        <title>Genome Reduction and Secondary Metabolism of the Marine Sponge-Associated Cyanobacterium Leptothoe.</title>
        <authorList>
            <person name="Konstantinou D."/>
            <person name="Popin R.V."/>
            <person name="Fewer D.P."/>
            <person name="Sivonen K."/>
            <person name="Gkelis S."/>
        </authorList>
    </citation>
    <scope>NUCLEOTIDE SEQUENCE</scope>
    <source>
        <strain evidence="17">TAU-MAC 1115</strain>
    </source>
</reference>
<feature type="transmembrane region" description="Helical" evidence="12">
    <location>
        <begin position="546"/>
        <end position="566"/>
    </location>
</feature>
<evidence type="ECO:0000256" key="11">
    <source>
        <dbReference type="SAM" id="MobiDB-lite"/>
    </source>
</evidence>
<dbReference type="PANTHER" id="PTHR43394">
    <property type="entry name" value="ATP-DEPENDENT PERMEASE MDL1, MITOCHONDRIAL"/>
    <property type="match status" value="1"/>
</dbReference>
<dbReference type="InterPro" id="IPR039421">
    <property type="entry name" value="Type_1_exporter"/>
</dbReference>
<feature type="transmembrane region" description="Helical" evidence="12">
    <location>
        <begin position="619"/>
        <end position="644"/>
    </location>
</feature>
<comment type="subcellular location">
    <subcellularLocation>
        <location evidence="1">Cell membrane</location>
        <topology evidence="1">Multi-pass membrane protein</topology>
    </subcellularLocation>
</comment>
<dbReference type="Proteomes" id="UP000717364">
    <property type="component" value="Unassembled WGS sequence"/>
</dbReference>
<evidence type="ECO:0000256" key="4">
    <source>
        <dbReference type="ARBA" id="ARBA00022692"/>
    </source>
</evidence>
<dbReference type="AlphaFoldDB" id="A0A947DCA2"/>
<dbReference type="Gene3D" id="3.90.70.10">
    <property type="entry name" value="Cysteine proteinases"/>
    <property type="match status" value="1"/>
</dbReference>
<dbReference type="CDD" id="cd00038">
    <property type="entry name" value="CAP_ED"/>
    <property type="match status" value="1"/>
</dbReference>
<dbReference type="PANTHER" id="PTHR43394:SF1">
    <property type="entry name" value="ATP-BINDING CASSETTE SUB-FAMILY B MEMBER 10, MITOCHONDRIAL"/>
    <property type="match status" value="1"/>
</dbReference>
<evidence type="ECO:0000256" key="1">
    <source>
        <dbReference type="ARBA" id="ARBA00004651"/>
    </source>
</evidence>
<dbReference type="SUPFAM" id="SSF51206">
    <property type="entry name" value="cAMP-binding domain-like"/>
    <property type="match status" value="1"/>
</dbReference>
<feature type="domain" description="Peptidase C39" evidence="16">
    <location>
        <begin position="359"/>
        <end position="478"/>
    </location>
</feature>
<keyword evidence="6" id="KW-0378">Hydrolase</keyword>
<feature type="transmembrane region" description="Helical" evidence="12">
    <location>
        <begin position="650"/>
        <end position="670"/>
    </location>
</feature>
<dbReference type="InterPro" id="IPR017871">
    <property type="entry name" value="ABC_transporter-like_CS"/>
</dbReference>
<keyword evidence="18" id="KW-1185">Reference proteome</keyword>
<dbReference type="Gene3D" id="2.60.120.10">
    <property type="entry name" value="Jelly Rolls"/>
    <property type="match status" value="1"/>
</dbReference>
<feature type="transmembrane region" description="Helical" evidence="12">
    <location>
        <begin position="734"/>
        <end position="756"/>
    </location>
</feature>
<accession>A0A947DCA2</accession>
<dbReference type="InterPro" id="IPR003593">
    <property type="entry name" value="AAA+_ATPase"/>
</dbReference>
<keyword evidence="4 12" id="KW-0812">Transmembrane</keyword>
<keyword evidence="2" id="KW-0813">Transport</keyword>
<dbReference type="Gene3D" id="1.20.1560.10">
    <property type="entry name" value="ABC transporter type 1, transmembrane domain"/>
    <property type="match status" value="1"/>
</dbReference>
<dbReference type="InterPro" id="IPR000595">
    <property type="entry name" value="cNMP-bd_dom"/>
</dbReference>
<evidence type="ECO:0000256" key="3">
    <source>
        <dbReference type="ARBA" id="ARBA00022475"/>
    </source>
</evidence>
<feature type="domain" description="ABC transporter" evidence="14">
    <location>
        <begin position="825"/>
        <end position="1061"/>
    </location>
</feature>
<dbReference type="GO" id="GO:0005524">
    <property type="term" value="F:ATP binding"/>
    <property type="evidence" value="ECO:0007669"/>
    <property type="project" value="UniProtKB-KW"/>
</dbReference>
<dbReference type="InterPro" id="IPR018490">
    <property type="entry name" value="cNMP-bd_dom_sf"/>
</dbReference>
<evidence type="ECO:0000256" key="8">
    <source>
        <dbReference type="ARBA" id="ARBA00022840"/>
    </source>
</evidence>
<evidence type="ECO:0000259" key="16">
    <source>
        <dbReference type="PROSITE" id="PS50990"/>
    </source>
</evidence>
<keyword evidence="5" id="KW-0547">Nucleotide-binding</keyword>
<organism evidence="17 18">
    <name type="scientific">Leptothoe spongobia TAU-MAC 1115</name>
    <dbReference type="NCBI Taxonomy" id="1967444"/>
    <lineage>
        <taxon>Bacteria</taxon>
        <taxon>Bacillati</taxon>
        <taxon>Cyanobacteriota</taxon>
        <taxon>Cyanophyceae</taxon>
        <taxon>Nodosilineales</taxon>
        <taxon>Cymatolegaceae</taxon>
        <taxon>Leptothoe</taxon>
        <taxon>Leptothoe spongobia</taxon>
    </lineage>
</organism>
<dbReference type="SMART" id="SM00382">
    <property type="entry name" value="AAA"/>
    <property type="match status" value="1"/>
</dbReference>
<dbReference type="PROSITE" id="PS50929">
    <property type="entry name" value="ABC_TM1F"/>
    <property type="match status" value="1"/>
</dbReference>
<dbReference type="InterPro" id="IPR036640">
    <property type="entry name" value="ABC1_TM_sf"/>
</dbReference>
<protein>
    <submittedName>
        <fullName evidence="17">Peptidase domain-containing ABC transporter</fullName>
    </submittedName>
</protein>
<evidence type="ECO:0000256" key="9">
    <source>
        <dbReference type="ARBA" id="ARBA00022989"/>
    </source>
</evidence>
<keyword evidence="3" id="KW-1003">Cell membrane</keyword>